<gene>
    <name evidence="2" type="ORF">FIBSPDRAFT_951524</name>
</gene>
<dbReference type="SUPFAM" id="SSF55729">
    <property type="entry name" value="Acyl-CoA N-acyltransferases (Nat)"/>
    <property type="match status" value="1"/>
</dbReference>
<dbReference type="PANTHER" id="PTHR43441">
    <property type="entry name" value="RIBOSOMAL-PROTEIN-SERINE ACETYLTRANSFERASE"/>
    <property type="match status" value="1"/>
</dbReference>
<dbReference type="PANTHER" id="PTHR43441:SF5">
    <property type="entry name" value="FAMILY ACETYLTRANSFERASE, PUTATIVE-RELATED"/>
    <property type="match status" value="1"/>
</dbReference>
<dbReference type="EMBL" id="KV417529">
    <property type="protein sequence ID" value="KZP23927.1"/>
    <property type="molecule type" value="Genomic_DNA"/>
</dbReference>
<protein>
    <submittedName>
        <fullName evidence="2">Acyl-CoA N-acyltransferase</fullName>
    </submittedName>
</protein>
<keyword evidence="3" id="KW-1185">Reference proteome</keyword>
<dbReference type="Proteomes" id="UP000076532">
    <property type="component" value="Unassembled WGS sequence"/>
</dbReference>
<name>A0A166MEK4_9AGAM</name>
<evidence type="ECO:0000259" key="1">
    <source>
        <dbReference type="Pfam" id="PF13302"/>
    </source>
</evidence>
<dbReference type="InterPro" id="IPR000182">
    <property type="entry name" value="GNAT_dom"/>
</dbReference>
<dbReference type="GO" id="GO:1990189">
    <property type="term" value="F:protein N-terminal-serine acetyltransferase activity"/>
    <property type="evidence" value="ECO:0007669"/>
    <property type="project" value="TreeGrafter"/>
</dbReference>
<evidence type="ECO:0000313" key="3">
    <source>
        <dbReference type="Proteomes" id="UP000076532"/>
    </source>
</evidence>
<dbReference type="AlphaFoldDB" id="A0A166MEK4"/>
<dbReference type="GO" id="GO:0008999">
    <property type="term" value="F:protein-N-terminal-alanine acetyltransferase activity"/>
    <property type="evidence" value="ECO:0007669"/>
    <property type="project" value="TreeGrafter"/>
</dbReference>
<evidence type="ECO:0000313" key="2">
    <source>
        <dbReference type="EMBL" id="KZP23927.1"/>
    </source>
</evidence>
<organism evidence="2 3">
    <name type="scientific">Athelia psychrophila</name>
    <dbReference type="NCBI Taxonomy" id="1759441"/>
    <lineage>
        <taxon>Eukaryota</taxon>
        <taxon>Fungi</taxon>
        <taxon>Dikarya</taxon>
        <taxon>Basidiomycota</taxon>
        <taxon>Agaricomycotina</taxon>
        <taxon>Agaricomycetes</taxon>
        <taxon>Agaricomycetidae</taxon>
        <taxon>Atheliales</taxon>
        <taxon>Atheliaceae</taxon>
        <taxon>Athelia</taxon>
    </lineage>
</organism>
<dbReference type="InterPro" id="IPR051908">
    <property type="entry name" value="Ribosomal_N-acetyltransferase"/>
</dbReference>
<proteinExistence type="predicted"/>
<dbReference type="OrthoDB" id="41238at2759"/>
<feature type="domain" description="N-acetyltransferase" evidence="1">
    <location>
        <begin position="31"/>
        <end position="185"/>
    </location>
</feature>
<dbReference type="STRING" id="436010.A0A166MEK4"/>
<sequence length="241" mass="26948">MASMVGNTHQPLPYDLNFCFPISLRELSNSRVRLTPFIPAKHAAPFFAASSRHPELYAHFLFGPFATLSEFLDVFVEGRVRQNPGAVLFAIYDKADPFAQDEAADKLAGIIAYQDASPTHLSIELGLAIVLPAFQHTHVARTAIALLLRYALEPRSSGGLGLRRVTWQSYEENVASVRAAQRIGFSKEMANRWNRIPREGKLGKLGRGGEVMWDTVVLAVCWDDWEVDGRTLVRDILERRA</sequence>
<accession>A0A166MEK4</accession>
<dbReference type="InterPro" id="IPR016181">
    <property type="entry name" value="Acyl_CoA_acyltransferase"/>
</dbReference>
<reference evidence="2 3" key="1">
    <citation type="journal article" date="2016" name="Mol. Biol. Evol.">
        <title>Comparative Genomics of Early-Diverging Mushroom-Forming Fungi Provides Insights into the Origins of Lignocellulose Decay Capabilities.</title>
        <authorList>
            <person name="Nagy L.G."/>
            <person name="Riley R."/>
            <person name="Tritt A."/>
            <person name="Adam C."/>
            <person name="Daum C."/>
            <person name="Floudas D."/>
            <person name="Sun H."/>
            <person name="Yadav J.S."/>
            <person name="Pangilinan J."/>
            <person name="Larsson K.H."/>
            <person name="Matsuura K."/>
            <person name="Barry K."/>
            <person name="Labutti K."/>
            <person name="Kuo R."/>
            <person name="Ohm R.A."/>
            <person name="Bhattacharya S.S."/>
            <person name="Shirouzu T."/>
            <person name="Yoshinaga Y."/>
            <person name="Martin F.M."/>
            <person name="Grigoriev I.V."/>
            <person name="Hibbett D.S."/>
        </authorList>
    </citation>
    <scope>NUCLEOTIDE SEQUENCE [LARGE SCALE GENOMIC DNA]</scope>
    <source>
        <strain evidence="2 3">CBS 109695</strain>
    </source>
</reference>
<dbReference type="Gene3D" id="3.40.630.30">
    <property type="match status" value="1"/>
</dbReference>
<dbReference type="Pfam" id="PF13302">
    <property type="entry name" value="Acetyltransf_3"/>
    <property type="match status" value="1"/>
</dbReference>